<comment type="caution">
    <text evidence="2">The sequence shown here is derived from an EMBL/GenBank/DDBJ whole genome shotgun (WGS) entry which is preliminary data.</text>
</comment>
<evidence type="ECO:0000313" key="2">
    <source>
        <dbReference type="EMBL" id="CAK8996402.1"/>
    </source>
</evidence>
<name>A0ABP0I1D1_9DINO</name>
<dbReference type="Proteomes" id="UP001642484">
    <property type="component" value="Unassembled WGS sequence"/>
</dbReference>
<accession>A0ABP0I1D1</accession>
<protein>
    <submittedName>
        <fullName evidence="2">Uncharacterized protein</fullName>
    </submittedName>
</protein>
<feature type="compositionally biased region" description="Low complexity" evidence="1">
    <location>
        <begin position="134"/>
        <end position="146"/>
    </location>
</feature>
<evidence type="ECO:0000256" key="1">
    <source>
        <dbReference type="SAM" id="MobiDB-lite"/>
    </source>
</evidence>
<sequence>MGAQPSSSPKGIGARGNAGAIQQCHDALQPEREARPARRCLPLAWSGVSETEDEENEDDEPPSHSRKQPTEAWEARPYSSQSTASTFASTGKHQDAASGYSVRPTSSTSQMSGFTPSTTPGSKRSTASRRSRLSRSGSLPSSAGSPEALREAALCASGIPRPSSREIALNDVKLEDARQRATKSLEVLQAKLRASRADSVPSEETKSTKTKSVRLQDPAFAAPGPARGGQAWARYKGTPAASSQELLFSASGRSAGEALTEAQRTSRLERAPQVEQGWRTRGGMLKPQPSVLGQRYADAADGV</sequence>
<feature type="region of interest" description="Disordered" evidence="1">
    <location>
        <begin position="191"/>
        <end position="230"/>
    </location>
</feature>
<evidence type="ECO:0000313" key="3">
    <source>
        <dbReference type="Proteomes" id="UP001642484"/>
    </source>
</evidence>
<feature type="region of interest" description="Disordered" evidence="1">
    <location>
        <begin position="1"/>
        <end position="165"/>
    </location>
</feature>
<feature type="compositionally biased region" description="Polar residues" evidence="1">
    <location>
        <begin position="103"/>
        <end position="121"/>
    </location>
</feature>
<reference evidence="2 3" key="1">
    <citation type="submission" date="2024-02" db="EMBL/GenBank/DDBJ databases">
        <authorList>
            <person name="Chen Y."/>
            <person name="Shah S."/>
            <person name="Dougan E. K."/>
            <person name="Thang M."/>
            <person name="Chan C."/>
        </authorList>
    </citation>
    <scope>NUCLEOTIDE SEQUENCE [LARGE SCALE GENOMIC DNA]</scope>
</reference>
<keyword evidence="3" id="KW-1185">Reference proteome</keyword>
<organism evidence="2 3">
    <name type="scientific">Durusdinium trenchii</name>
    <dbReference type="NCBI Taxonomy" id="1381693"/>
    <lineage>
        <taxon>Eukaryota</taxon>
        <taxon>Sar</taxon>
        <taxon>Alveolata</taxon>
        <taxon>Dinophyceae</taxon>
        <taxon>Suessiales</taxon>
        <taxon>Symbiodiniaceae</taxon>
        <taxon>Durusdinium</taxon>
    </lineage>
</organism>
<feature type="region of interest" description="Disordered" evidence="1">
    <location>
        <begin position="252"/>
        <end position="303"/>
    </location>
</feature>
<feature type="compositionally biased region" description="Low complexity" evidence="1">
    <location>
        <begin position="218"/>
        <end position="230"/>
    </location>
</feature>
<gene>
    <name evidence="2" type="ORF">CCMP2556_LOCUS4441</name>
</gene>
<proteinExistence type="predicted"/>
<feature type="compositionally biased region" description="Low complexity" evidence="1">
    <location>
        <begin position="79"/>
        <end position="90"/>
    </location>
</feature>
<dbReference type="EMBL" id="CAXAMN010001814">
    <property type="protein sequence ID" value="CAK8996402.1"/>
    <property type="molecule type" value="Genomic_DNA"/>
</dbReference>
<feature type="compositionally biased region" description="Acidic residues" evidence="1">
    <location>
        <begin position="50"/>
        <end position="60"/>
    </location>
</feature>